<organism evidence="2 3">
    <name type="scientific">Streptomyces beihaiensis</name>
    <dbReference type="NCBI Taxonomy" id="2984495"/>
    <lineage>
        <taxon>Bacteria</taxon>
        <taxon>Bacillati</taxon>
        <taxon>Actinomycetota</taxon>
        <taxon>Actinomycetes</taxon>
        <taxon>Kitasatosporales</taxon>
        <taxon>Streptomycetaceae</taxon>
        <taxon>Streptomyces</taxon>
    </lineage>
</organism>
<proteinExistence type="predicted"/>
<protein>
    <recommendedName>
        <fullName evidence="4">Lipoprotein</fullName>
    </recommendedName>
</protein>
<name>A0ABT3TRH7_9ACTN</name>
<evidence type="ECO:0000313" key="3">
    <source>
        <dbReference type="Proteomes" id="UP001163064"/>
    </source>
</evidence>
<dbReference type="EMBL" id="JAPHNL010000046">
    <property type="protein sequence ID" value="MCX3059370.1"/>
    <property type="molecule type" value="Genomic_DNA"/>
</dbReference>
<sequence length="210" mass="21622">MRQTGRARRTAAPRGPLGVAGALVLAAALAGCGIRSTGVPTDFGAAPTRVGCTLSGSDVTPRAAGEFPVQVYLVCTSQLVTVDRTIRLGHDRAFGRVGISNELLAQLTRKPTAEESRAGYSSEVRKGLKVTGPHAGDPSNALRLTTSPDDLSPVALAQIVCTLANNKVTTQGDEKVTLGGPGDDPLRTYACTDALKARPGFPATTGQTIG</sequence>
<evidence type="ECO:0000313" key="2">
    <source>
        <dbReference type="EMBL" id="MCX3059370.1"/>
    </source>
</evidence>
<dbReference type="RefSeq" id="WP_266597114.1">
    <property type="nucleotide sequence ID" value="NZ_JAPHNL010000046.1"/>
</dbReference>
<comment type="caution">
    <text evidence="2">The sequence shown here is derived from an EMBL/GenBank/DDBJ whole genome shotgun (WGS) entry which is preliminary data.</text>
</comment>
<evidence type="ECO:0008006" key="4">
    <source>
        <dbReference type="Google" id="ProtNLM"/>
    </source>
</evidence>
<dbReference type="PROSITE" id="PS51257">
    <property type="entry name" value="PROKAR_LIPOPROTEIN"/>
    <property type="match status" value="1"/>
</dbReference>
<feature type="region of interest" description="Disordered" evidence="1">
    <location>
        <begin position="110"/>
        <end position="140"/>
    </location>
</feature>
<gene>
    <name evidence="2" type="ORF">OFY01_06245</name>
</gene>
<accession>A0ABT3TRH7</accession>
<keyword evidence="3" id="KW-1185">Reference proteome</keyword>
<reference evidence="2" key="1">
    <citation type="submission" date="2022-10" db="EMBL/GenBank/DDBJ databases">
        <title>Streptomyces beihaiensis sp. nov., a chitin degrading actinobacterium, isolated from shrimp pond soil.</title>
        <authorList>
            <person name="Xie J."/>
            <person name="Shen N."/>
        </authorList>
    </citation>
    <scope>NUCLEOTIDE SEQUENCE</scope>
    <source>
        <strain evidence="2">GXMU-J5</strain>
    </source>
</reference>
<evidence type="ECO:0000256" key="1">
    <source>
        <dbReference type="SAM" id="MobiDB-lite"/>
    </source>
</evidence>
<dbReference type="Proteomes" id="UP001163064">
    <property type="component" value="Unassembled WGS sequence"/>
</dbReference>